<accession>A0A6G0QF72</accession>
<dbReference type="InterPro" id="IPR011990">
    <property type="entry name" value="TPR-like_helical_dom_sf"/>
</dbReference>
<dbReference type="Proteomes" id="UP000486351">
    <property type="component" value="Unassembled WGS sequence"/>
</dbReference>
<name>A0A6G0QF72_9STRA</name>
<sequence length="349" mass="38416">MAKELMLKAMQQLTSSDPAAMLRAVQLAGEAHRMEDGTLVFSDDENRYAFATATYLQDMGAPLTPNMVLLLQPPDRSAFVTFWKSMQLQFPDDLAITRRAACALMFTAYAGADMEHGVLLFQRALSLLPHAEDDSDPQTLGVLYEVAVAYYQTQKSLSELERAETLFARFLKHAPAFGHRKAAEAHFILGQIALAKETYGSRKATALKTKRKNARAGMETALSAAAGHLRDGVALLERVPPFLRGSTQGSPNRKILERITSLAGTPTLDTTATLPTIKKKWGGDLVFGPRRHSDLRSETSALQLMWRKCIAAMAESYNAKGRKRIWSTQTRQSATHANTSINCANATID</sequence>
<gene>
    <name evidence="1" type="ORF">PF008_g27074</name>
</gene>
<dbReference type="EMBL" id="QXFY01003476">
    <property type="protein sequence ID" value="KAE9284794.1"/>
    <property type="molecule type" value="Genomic_DNA"/>
</dbReference>
<comment type="caution">
    <text evidence="1">The sequence shown here is derived from an EMBL/GenBank/DDBJ whole genome shotgun (WGS) entry which is preliminary data.</text>
</comment>
<dbReference type="AlphaFoldDB" id="A0A6G0QF72"/>
<organism evidence="1 2">
    <name type="scientific">Phytophthora fragariae</name>
    <dbReference type="NCBI Taxonomy" id="53985"/>
    <lineage>
        <taxon>Eukaryota</taxon>
        <taxon>Sar</taxon>
        <taxon>Stramenopiles</taxon>
        <taxon>Oomycota</taxon>
        <taxon>Peronosporomycetes</taxon>
        <taxon>Peronosporales</taxon>
        <taxon>Peronosporaceae</taxon>
        <taxon>Phytophthora</taxon>
    </lineage>
</organism>
<proteinExistence type="predicted"/>
<evidence type="ECO:0008006" key="3">
    <source>
        <dbReference type="Google" id="ProtNLM"/>
    </source>
</evidence>
<dbReference type="Gene3D" id="1.25.40.10">
    <property type="entry name" value="Tetratricopeptide repeat domain"/>
    <property type="match status" value="1"/>
</dbReference>
<reference evidence="1 2" key="1">
    <citation type="submission" date="2018-09" db="EMBL/GenBank/DDBJ databases">
        <title>Genomic investigation of the strawberry pathogen Phytophthora fragariae indicates pathogenicity is determined by transcriptional variation in three key races.</title>
        <authorList>
            <person name="Adams T.M."/>
            <person name="Armitage A.D."/>
            <person name="Sobczyk M.K."/>
            <person name="Bates H.J."/>
            <person name="Dunwell J.M."/>
            <person name="Nellist C.F."/>
            <person name="Harrison R.J."/>
        </authorList>
    </citation>
    <scope>NUCLEOTIDE SEQUENCE [LARGE SCALE GENOMIC DNA]</scope>
    <source>
        <strain evidence="1 2">NOV-77</strain>
    </source>
</reference>
<evidence type="ECO:0000313" key="1">
    <source>
        <dbReference type="EMBL" id="KAE9284794.1"/>
    </source>
</evidence>
<protein>
    <recommendedName>
        <fullName evidence="3">MalT-like TPR region domain-containing protein</fullName>
    </recommendedName>
</protein>
<evidence type="ECO:0000313" key="2">
    <source>
        <dbReference type="Proteomes" id="UP000486351"/>
    </source>
</evidence>